<keyword evidence="2" id="KW-0812">Transmembrane</keyword>
<name>A0A4D4MW87_STRAX</name>
<feature type="compositionally biased region" description="Polar residues" evidence="1">
    <location>
        <begin position="1"/>
        <end position="11"/>
    </location>
</feature>
<organism evidence="3 4">
    <name type="scientific">Streptomyces avermitilis</name>
    <dbReference type="NCBI Taxonomy" id="33903"/>
    <lineage>
        <taxon>Bacteria</taxon>
        <taxon>Bacillati</taxon>
        <taxon>Actinomycetota</taxon>
        <taxon>Actinomycetes</taxon>
        <taxon>Kitasatosporales</taxon>
        <taxon>Streptomycetaceae</taxon>
        <taxon>Streptomyces</taxon>
    </lineage>
</organism>
<gene>
    <name evidence="3" type="ORF">SAV31267_059330</name>
</gene>
<dbReference type="EMBL" id="BJHY01000001">
    <property type="protein sequence ID" value="GDY76448.1"/>
    <property type="molecule type" value="Genomic_DNA"/>
</dbReference>
<feature type="transmembrane region" description="Helical" evidence="2">
    <location>
        <begin position="31"/>
        <end position="50"/>
    </location>
</feature>
<keyword evidence="2" id="KW-0472">Membrane</keyword>
<dbReference type="Proteomes" id="UP000299211">
    <property type="component" value="Unassembled WGS sequence"/>
</dbReference>
<reference evidence="3 4" key="1">
    <citation type="submission" date="2019-04" db="EMBL/GenBank/DDBJ databases">
        <title>Draft genome sequences of Streptomyces avermitilis ATCC 31267.</title>
        <authorList>
            <person name="Komaki H."/>
            <person name="Tamura T."/>
            <person name="Hosoyama A."/>
        </authorList>
    </citation>
    <scope>NUCLEOTIDE SEQUENCE [LARGE SCALE GENOMIC DNA]</scope>
    <source>
        <strain evidence="3 4">ATCC 31267</strain>
    </source>
</reference>
<dbReference type="AlphaFoldDB" id="A0A4D4MW87"/>
<comment type="caution">
    <text evidence="3">The sequence shown here is derived from an EMBL/GenBank/DDBJ whole genome shotgun (WGS) entry which is preliminary data.</text>
</comment>
<keyword evidence="2" id="KW-1133">Transmembrane helix</keyword>
<sequence length="52" mass="5308">MPKTGTPASKISRSRRGAPSAYTDEGPPERMIAAGFLASISATGMVLGTISL</sequence>
<evidence type="ECO:0000313" key="3">
    <source>
        <dbReference type="EMBL" id="GDY76448.1"/>
    </source>
</evidence>
<proteinExistence type="predicted"/>
<protein>
    <submittedName>
        <fullName evidence="3">Uncharacterized protein</fullName>
    </submittedName>
</protein>
<evidence type="ECO:0000313" key="4">
    <source>
        <dbReference type="Proteomes" id="UP000299211"/>
    </source>
</evidence>
<evidence type="ECO:0000256" key="2">
    <source>
        <dbReference type="SAM" id="Phobius"/>
    </source>
</evidence>
<accession>A0A4D4MW87</accession>
<evidence type="ECO:0000256" key="1">
    <source>
        <dbReference type="SAM" id="MobiDB-lite"/>
    </source>
</evidence>
<feature type="region of interest" description="Disordered" evidence="1">
    <location>
        <begin position="1"/>
        <end position="28"/>
    </location>
</feature>